<keyword evidence="2" id="KW-1185">Reference proteome</keyword>
<dbReference type="EMBL" id="VFOW01000001">
    <property type="protein sequence ID" value="TQL75293.1"/>
    <property type="molecule type" value="Genomic_DNA"/>
</dbReference>
<dbReference type="Proteomes" id="UP000317043">
    <property type="component" value="Unassembled WGS sequence"/>
</dbReference>
<reference evidence="1 2" key="1">
    <citation type="submission" date="2019-06" db="EMBL/GenBank/DDBJ databases">
        <title>Sequencing the genomes of 1000 actinobacteria strains.</title>
        <authorList>
            <person name="Klenk H.-P."/>
        </authorList>
    </citation>
    <scope>NUCLEOTIDE SEQUENCE [LARGE SCALE GENOMIC DNA]</scope>
    <source>
        <strain evidence="1 2">DSM 45928</strain>
    </source>
</reference>
<protein>
    <submittedName>
        <fullName evidence="1">ParB-like nuclease family protein</fullName>
    </submittedName>
</protein>
<dbReference type="SUPFAM" id="SSF110849">
    <property type="entry name" value="ParB/Sulfiredoxin"/>
    <property type="match status" value="1"/>
</dbReference>
<dbReference type="InParanoid" id="A0A543ART8"/>
<dbReference type="InterPro" id="IPR036086">
    <property type="entry name" value="ParB/Sulfiredoxin_sf"/>
</dbReference>
<proteinExistence type="predicted"/>
<evidence type="ECO:0000313" key="1">
    <source>
        <dbReference type="EMBL" id="TQL75293.1"/>
    </source>
</evidence>
<dbReference type="AlphaFoldDB" id="A0A543ART8"/>
<evidence type="ECO:0000313" key="2">
    <source>
        <dbReference type="Proteomes" id="UP000317043"/>
    </source>
</evidence>
<accession>A0A543ART8</accession>
<sequence>MAQCPPEVRRALPMDRWQIDELFRLELPVEPIPITELDWQLSLPLWQRDGIRYQVAPAAVIADPDAYPHHVARVTAADESFPIHVIEHHGRLAVLDGFHRLVKAVMRGATTIDAMRLSRADLAAISRPDSSAA</sequence>
<comment type="caution">
    <text evidence="1">The sequence shown here is derived from an EMBL/GenBank/DDBJ whole genome shotgun (WGS) entry which is preliminary data.</text>
</comment>
<gene>
    <name evidence="1" type="ORF">FB566_0790</name>
</gene>
<organism evidence="1 2">
    <name type="scientific">Stackebrandtia endophytica</name>
    <dbReference type="NCBI Taxonomy" id="1496996"/>
    <lineage>
        <taxon>Bacteria</taxon>
        <taxon>Bacillati</taxon>
        <taxon>Actinomycetota</taxon>
        <taxon>Actinomycetes</taxon>
        <taxon>Glycomycetales</taxon>
        <taxon>Glycomycetaceae</taxon>
        <taxon>Stackebrandtia</taxon>
    </lineage>
</organism>
<name>A0A543ART8_9ACTN</name>